<reference evidence="1" key="2">
    <citation type="submission" date="2023-06" db="EMBL/GenBank/DDBJ databases">
        <authorList>
            <consortium name="Lawrence Berkeley National Laboratory"/>
            <person name="Haridas S."/>
            <person name="Hensen N."/>
            <person name="Bonometti L."/>
            <person name="Westerberg I."/>
            <person name="Brannstrom I.O."/>
            <person name="Guillou S."/>
            <person name="Cros-Aarteil S."/>
            <person name="Calhoun S."/>
            <person name="Kuo A."/>
            <person name="Mondo S."/>
            <person name="Pangilinan J."/>
            <person name="Riley R."/>
            <person name="Labutti K."/>
            <person name="Andreopoulos B."/>
            <person name="Lipzen A."/>
            <person name="Chen C."/>
            <person name="Yanf M."/>
            <person name="Daum C."/>
            <person name="Ng V."/>
            <person name="Clum A."/>
            <person name="Steindorff A."/>
            <person name="Ohm R."/>
            <person name="Martin F."/>
            <person name="Silar P."/>
            <person name="Natvig D."/>
            <person name="Lalanne C."/>
            <person name="Gautier V."/>
            <person name="Ament-Velasquez S.L."/>
            <person name="Kruys A."/>
            <person name="Hutchinson M.I."/>
            <person name="Powell A.J."/>
            <person name="Barry K."/>
            <person name="Miller A.N."/>
            <person name="Grigoriev I.V."/>
            <person name="Debuchy R."/>
            <person name="Gladieux P."/>
            <person name="Thoren M.H."/>
            <person name="Johannesson H."/>
        </authorList>
    </citation>
    <scope>NUCLEOTIDE SEQUENCE</scope>
    <source>
        <strain evidence="1">CBS 955.72</strain>
    </source>
</reference>
<name>A0AAJ0MG90_9PEZI</name>
<dbReference type="EMBL" id="JAUIQD010000003">
    <property type="protein sequence ID" value="KAK3357521.1"/>
    <property type="molecule type" value="Genomic_DNA"/>
</dbReference>
<dbReference type="AlphaFoldDB" id="A0AAJ0MG90"/>
<accession>A0AAJ0MG90</accession>
<dbReference type="Proteomes" id="UP001275084">
    <property type="component" value="Unassembled WGS sequence"/>
</dbReference>
<proteinExistence type="predicted"/>
<reference evidence="1" key="1">
    <citation type="journal article" date="2023" name="Mol. Phylogenet. Evol.">
        <title>Genome-scale phylogeny and comparative genomics of the fungal order Sordariales.</title>
        <authorList>
            <person name="Hensen N."/>
            <person name="Bonometti L."/>
            <person name="Westerberg I."/>
            <person name="Brannstrom I.O."/>
            <person name="Guillou S."/>
            <person name="Cros-Aarteil S."/>
            <person name="Calhoun S."/>
            <person name="Haridas S."/>
            <person name="Kuo A."/>
            <person name="Mondo S."/>
            <person name="Pangilinan J."/>
            <person name="Riley R."/>
            <person name="LaButti K."/>
            <person name="Andreopoulos B."/>
            <person name="Lipzen A."/>
            <person name="Chen C."/>
            <person name="Yan M."/>
            <person name="Daum C."/>
            <person name="Ng V."/>
            <person name="Clum A."/>
            <person name="Steindorff A."/>
            <person name="Ohm R.A."/>
            <person name="Martin F."/>
            <person name="Silar P."/>
            <person name="Natvig D.O."/>
            <person name="Lalanne C."/>
            <person name="Gautier V."/>
            <person name="Ament-Velasquez S.L."/>
            <person name="Kruys A."/>
            <person name="Hutchinson M.I."/>
            <person name="Powell A.J."/>
            <person name="Barry K."/>
            <person name="Miller A.N."/>
            <person name="Grigoriev I.V."/>
            <person name="Debuchy R."/>
            <person name="Gladieux P."/>
            <person name="Hiltunen Thoren M."/>
            <person name="Johannesson H."/>
        </authorList>
    </citation>
    <scope>NUCLEOTIDE SEQUENCE</scope>
    <source>
        <strain evidence="1">CBS 955.72</strain>
    </source>
</reference>
<protein>
    <submittedName>
        <fullName evidence="1">Uncharacterized protein</fullName>
    </submittedName>
</protein>
<sequence length="130" mass="15183">MQPILSILPTLQPFVSVAGWLGEYWTFETLEITSCARFSPRKVKKHLRKVGKPFQKVGQHLQESWFSRFRFAHTPYMKSRFILANWDRLFDISSSGAFLFSGWLSLAAQHFFVRSKPVLFFNDSVLEGFM</sequence>
<comment type="caution">
    <text evidence="1">The sequence shown here is derived from an EMBL/GenBank/DDBJ whole genome shotgun (WGS) entry which is preliminary data.</text>
</comment>
<evidence type="ECO:0000313" key="1">
    <source>
        <dbReference type="EMBL" id="KAK3357521.1"/>
    </source>
</evidence>
<gene>
    <name evidence="1" type="ORF">B0T25DRAFT_161552</name>
</gene>
<evidence type="ECO:0000313" key="2">
    <source>
        <dbReference type="Proteomes" id="UP001275084"/>
    </source>
</evidence>
<organism evidence="1 2">
    <name type="scientific">Lasiosphaeria hispida</name>
    <dbReference type="NCBI Taxonomy" id="260671"/>
    <lineage>
        <taxon>Eukaryota</taxon>
        <taxon>Fungi</taxon>
        <taxon>Dikarya</taxon>
        <taxon>Ascomycota</taxon>
        <taxon>Pezizomycotina</taxon>
        <taxon>Sordariomycetes</taxon>
        <taxon>Sordariomycetidae</taxon>
        <taxon>Sordariales</taxon>
        <taxon>Lasiosphaeriaceae</taxon>
        <taxon>Lasiosphaeria</taxon>
    </lineage>
</organism>
<keyword evidence="2" id="KW-1185">Reference proteome</keyword>